<accession>A0A4R2NP22</accession>
<gene>
    <name evidence="1" type="ORF">EV207_13139</name>
</gene>
<keyword evidence="2" id="KW-1185">Reference proteome</keyword>
<name>A0A4R2NP22_9BACL</name>
<organism evidence="1 2">
    <name type="scientific">Scopulibacillus darangshiensis</name>
    <dbReference type="NCBI Taxonomy" id="442528"/>
    <lineage>
        <taxon>Bacteria</taxon>
        <taxon>Bacillati</taxon>
        <taxon>Bacillota</taxon>
        <taxon>Bacilli</taxon>
        <taxon>Bacillales</taxon>
        <taxon>Sporolactobacillaceae</taxon>
        <taxon>Scopulibacillus</taxon>
    </lineage>
</organism>
<sequence length="69" mass="7919">MDSLIKEKRYALYVASGKLYSAQCNPLIIDLAPYIKEREAACREYIETYEKVYGQLPNDDDLQISLIDG</sequence>
<protein>
    <submittedName>
        <fullName evidence="1">Uncharacterized protein</fullName>
    </submittedName>
</protein>
<dbReference type="RefSeq" id="WP_165886990.1">
    <property type="nucleotide sequence ID" value="NZ_SLXK01000031.1"/>
</dbReference>
<dbReference type="Proteomes" id="UP000295416">
    <property type="component" value="Unassembled WGS sequence"/>
</dbReference>
<dbReference type="EMBL" id="SLXK01000031">
    <property type="protein sequence ID" value="TCP23477.1"/>
    <property type="molecule type" value="Genomic_DNA"/>
</dbReference>
<reference evidence="1 2" key="1">
    <citation type="submission" date="2019-03" db="EMBL/GenBank/DDBJ databases">
        <title>Genomic Encyclopedia of Type Strains, Phase IV (KMG-IV): sequencing the most valuable type-strain genomes for metagenomic binning, comparative biology and taxonomic classification.</title>
        <authorList>
            <person name="Goeker M."/>
        </authorList>
    </citation>
    <scope>NUCLEOTIDE SEQUENCE [LARGE SCALE GENOMIC DNA]</scope>
    <source>
        <strain evidence="1 2">DSM 19377</strain>
    </source>
</reference>
<dbReference type="AlphaFoldDB" id="A0A4R2NP22"/>
<evidence type="ECO:0000313" key="1">
    <source>
        <dbReference type="EMBL" id="TCP23477.1"/>
    </source>
</evidence>
<proteinExistence type="predicted"/>
<comment type="caution">
    <text evidence="1">The sequence shown here is derived from an EMBL/GenBank/DDBJ whole genome shotgun (WGS) entry which is preliminary data.</text>
</comment>
<evidence type="ECO:0000313" key="2">
    <source>
        <dbReference type="Proteomes" id="UP000295416"/>
    </source>
</evidence>